<evidence type="ECO:0000256" key="4">
    <source>
        <dbReference type="ARBA" id="ARBA00022692"/>
    </source>
</evidence>
<dbReference type="EMBL" id="CAXLJM020000164">
    <property type="protein sequence ID" value="CAL8145506.1"/>
    <property type="molecule type" value="Genomic_DNA"/>
</dbReference>
<feature type="transmembrane region" description="Helical" evidence="8">
    <location>
        <begin position="216"/>
        <end position="234"/>
    </location>
</feature>
<keyword evidence="5 8" id="KW-1133">Transmembrane helix</keyword>
<feature type="transmembrane region" description="Helical" evidence="8">
    <location>
        <begin position="98"/>
        <end position="116"/>
    </location>
</feature>
<evidence type="ECO:0000256" key="6">
    <source>
        <dbReference type="ARBA" id="ARBA00023136"/>
    </source>
</evidence>
<evidence type="ECO:0000313" key="9">
    <source>
        <dbReference type="EMBL" id="CAL8145506.1"/>
    </source>
</evidence>
<evidence type="ECO:0000256" key="3">
    <source>
        <dbReference type="ARBA" id="ARBA00022475"/>
    </source>
</evidence>
<dbReference type="PANTHER" id="PTHR21421:SF29">
    <property type="entry name" value="GUSTATORY RECEPTOR 5A FOR TREHALOSE-RELATED"/>
    <property type="match status" value="1"/>
</dbReference>
<name>A0ABP1S7P8_9HEXA</name>
<keyword evidence="4 8" id="KW-0812">Transmembrane</keyword>
<evidence type="ECO:0000256" key="5">
    <source>
        <dbReference type="ARBA" id="ARBA00022989"/>
    </source>
</evidence>
<evidence type="ECO:0008006" key="11">
    <source>
        <dbReference type="Google" id="ProtNLM"/>
    </source>
</evidence>
<reference evidence="9 10" key="1">
    <citation type="submission" date="2024-08" db="EMBL/GenBank/DDBJ databases">
        <authorList>
            <person name="Cucini C."/>
            <person name="Frati F."/>
        </authorList>
    </citation>
    <scope>NUCLEOTIDE SEQUENCE [LARGE SCALE GENOMIC DNA]</scope>
</reference>
<accession>A0ABP1S7P8</accession>
<feature type="transmembrane region" description="Helical" evidence="8">
    <location>
        <begin position="144"/>
        <end position="168"/>
    </location>
</feature>
<dbReference type="Proteomes" id="UP001642540">
    <property type="component" value="Unassembled WGS sequence"/>
</dbReference>
<comment type="subcellular location">
    <subcellularLocation>
        <location evidence="1">Cell membrane</location>
        <topology evidence="1">Multi-pass membrane protein</topology>
    </subcellularLocation>
</comment>
<evidence type="ECO:0000256" key="8">
    <source>
        <dbReference type="SAM" id="Phobius"/>
    </source>
</evidence>
<organism evidence="9 10">
    <name type="scientific">Orchesella dallaii</name>
    <dbReference type="NCBI Taxonomy" id="48710"/>
    <lineage>
        <taxon>Eukaryota</taxon>
        <taxon>Metazoa</taxon>
        <taxon>Ecdysozoa</taxon>
        <taxon>Arthropoda</taxon>
        <taxon>Hexapoda</taxon>
        <taxon>Collembola</taxon>
        <taxon>Entomobryomorpha</taxon>
        <taxon>Entomobryoidea</taxon>
        <taxon>Orchesellidae</taxon>
        <taxon>Orchesellinae</taxon>
        <taxon>Orchesella</taxon>
    </lineage>
</organism>
<comment type="caution">
    <text evidence="9">The sequence shown here is derived from an EMBL/GenBank/DDBJ whole genome shotgun (WGS) entry which is preliminary data.</text>
</comment>
<feature type="transmembrane region" description="Helical" evidence="8">
    <location>
        <begin position="291"/>
        <end position="315"/>
    </location>
</feature>
<protein>
    <recommendedName>
        <fullName evidence="11">Gustatory receptor</fullName>
    </recommendedName>
</protein>
<evidence type="ECO:0000256" key="1">
    <source>
        <dbReference type="ARBA" id="ARBA00004651"/>
    </source>
</evidence>
<feature type="transmembrane region" description="Helical" evidence="8">
    <location>
        <begin position="327"/>
        <end position="348"/>
    </location>
</feature>
<keyword evidence="7" id="KW-0675">Receptor</keyword>
<dbReference type="InterPro" id="IPR009318">
    <property type="entry name" value="Gustatory_rcpt"/>
</dbReference>
<evidence type="ECO:0000256" key="2">
    <source>
        <dbReference type="ARBA" id="ARBA00005327"/>
    </source>
</evidence>
<evidence type="ECO:0000313" key="10">
    <source>
        <dbReference type="Proteomes" id="UP001642540"/>
    </source>
</evidence>
<keyword evidence="3" id="KW-1003">Cell membrane</keyword>
<keyword evidence="6 8" id="KW-0472">Membrane</keyword>
<feature type="transmembrane region" description="Helical" evidence="8">
    <location>
        <begin position="56"/>
        <end position="78"/>
    </location>
</feature>
<keyword evidence="10" id="KW-1185">Reference proteome</keyword>
<gene>
    <name evidence="9" type="ORF">ODALV1_LOCUS30514</name>
</gene>
<proteinExistence type="inferred from homology"/>
<dbReference type="PANTHER" id="PTHR21421">
    <property type="entry name" value="GUSTATORY RECEPTOR"/>
    <property type="match status" value="1"/>
</dbReference>
<sequence>MWLYPPSKIEDGHEQTKHLEDVIFSGGLKPIILIGRCTGIISRSDVLKNVEAPRTVTVASVITGSLSVFYFFNAILLTRTTFLGNHEKRSLADKLWDFQFPGYNFSMFFVYAYLLFATRRFRTIAQNFMSSPSKIQLPKRFRRFCWIVTIIWLILALVENVFCDILVLQKASSEMRKSNTSVLEFYYRTNYAHWKSLIQYHPTITLFNVVLLKCGTFGWLHCDVLVVVLTRAVVEKFRCLNSAMEIIITNRFRKNSLLETMEPTTAVELKWVVIHDEFLLLRKLTQEVQRLIAPLIMACYGINIYIIVISLYNWIAPNSAATLTLEQLLHVYAFIQFLFRVLSLTYFASEVHHANRNILGTIHQCPNTLYSQSVSINKTIRRIR</sequence>
<dbReference type="Pfam" id="PF06151">
    <property type="entry name" value="Trehalose_recp"/>
    <property type="match status" value="1"/>
</dbReference>
<evidence type="ECO:0000256" key="7">
    <source>
        <dbReference type="ARBA" id="ARBA00023170"/>
    </source>
</evidence>
<comment type="similarity">
    <text evidence="2">Belongs to the insect chemoreceptor superfamily. Gustatory receptor (GR) family. Gr5a subfamily.</text>
</comment>